<protein>
    <recommendedName>
        <fullName evidence="17">UDP-N-acetylenolpyruvoylglucosamine reductase</fullName>
        <ecNumber evidence="17">1.3.1.98</ecNumber>
    </recommendedName>
    <alternativeName>
        <fullName evidence="17">UDP-N-acetylmuramate dehydrogenase</fullName>
    </alternativeName>
</protein>
<dbReference type="InterPro" id="IPR011601">
    <property type="entry name" value="MurB_C"/>
</dbReference>
<dbReference type="Gene3D" id="3.30.43.10">
    <property type="entry name" value="Uridine Diphospho-n-acetylenolpyruvylglucosamine Reductase, domain 2"/>
    <property type="match status" value="1"/>
</dbReference>
<dbReference type="SUPFAM" id="SSF56176">
    <property type="entry name" value="FAD-binding/transporter-associated domain-like"/>
    <property type="match status" value="1"/>
</dbReference>
<evidence type="ECO:0000256" key="1">
    <source>
        <dbReference type="ARBA" id="ARBA00001974"/>
    </source>
</evidence>
<dbReference type="AlphaFoldDB" id="A0A7X9YIY9"/>
<comment type="catalytic activity">
    <reaction evidence="16 17">
        <text>UDP-N-acetyl-alpha-D-muramate + NADP(+) = UDP-N-acetyl-3-O-(1-carboxyvinyl)-alpha-D-glucosamine + NADPH + H(+)</text>
        <dbReference type="Rhea" id="RHEA:12248"/>
        <dbReference type="ChEBI" id="CHEBI:15378"/>
        <dbReference type="ChEBI" id="CHEBI:57783"/>
        <dbReference type="ChEBI" id="CHEBI:58349"/>
        <dbReference type="ChEBI" id="CHEBI:68483"/>
        <dbReference type="ChEBI" id="CHEBI:70757"/>
        <dbReference type="EC" id="1.3.1.98"/>
    </reaction>
</comment>
<evidence type="ECO:0000259" key="18">
    <source>
        <dbReference type="PROSITE" id="PS51387"/>
    </source>
</evidence>
<evidence type="ECO:0000313" key="19">
    <source>
        <dbReference type="EMBL" id="NMF56359.1"/>
    </source>
</evidence>
<dbReference type="Gene3D" id="3.30.465.10">
    <property type="match status" value="1"/>
</dbReference>
<keyword evidence="12 17" id="KW-0573">Peptidoglycan synthesis</keyword>
<dbReference type="GO" id="GO:0005829">
    <property type="term" value="C:cytosol"/>
    <property type="evidence" value="ECO:0007669"/>
    <property type="project" value="TreeGrafter"/>
</dbReference>
<evidence type="ECO:0000256" key="8">
    <source>
        <dbReference type="ARBA" id="ARBA00022630"/>
    </source>
</evidence>
<dbReference type="InterPro" id="IPR016169">
    <property type="entry name" value="FAD-bd_PCMH_sub2"/>
</dbReference>
<dbReference type="RefSeq" id="WP_169277902.1">
    <property type="nucleotide sequence ID" value="NZ_JABBCP010000007.1"/>
</dbReference>
<comment type="function">
    <text evidence="2 17">Cell wall formation.</text>
</comment>
<dbReference type="GO" id="GO:0008762">
    <property type="term" value="F:UDP-N-acetylmuramate dehydrogenase activity"/>
    <property type="evidence" value="ECO:0007669"/>
    <property type="project" value="UniProtKB-UniRule"/>
</dbReference>
<dbReference type="SUPFAM" id="SSF56194">
    <property type="entry name" value="Uridine diphospho-N-Acetylenolpyruvylglucosamine reductase, MurB, C-terminal domain"/>
    <property type="match status" value="1"/>
</dbReference>
<comment type="similarity">
    <text evidence="5 17">Belongs to the MurB family.</text>
</comment>
<dbReference type="InterPro" id="IPR016167">
    <property type="entry name" value="FAD-bd_PCMH_sub1"/>
</dbReference>
<keyword evidence="14 17" id="KW-0131">Cell cycle</keyword>
<dbReference type="UniPathway" id="UPA00219"/>
<evidence type="ECO:0000256" key="7">
    <source>
        <dbReference type="ARBA" id="ARBA00022618"/>
    </source>
</evidence>
<keyword evidence="11 17" id="KW-0133">Cell shape</keyword>
<keyword evidence="15 17" id="KW-0961">Cell wall biogenesis/degradation</keyword>
<dbReference type="GO" id="GO:0071949">
    <property type="term" value="F:FAD binding"/>
    <property type="evidence" value="ECO:0007669"/>
    <property type="project" value="InterPro"/>
</dbReference>
<dbReference type="PANTHER" id="PTHR21071:SF4">
    <property type="entry name" value="UDP-N-ACETYLENOLPYRUVOYLGLUCOSAMINE REDUCTASE"/>
    <property type="match status" value="1"/>
</dbReference>
<dbReference type="EC" id="1.3.1.98" evidence="17"/>
<dbReference type="NCBIfam" id="TIGR00179">
    <property type="entry name" value="murB"/>
    <property type="match status" value="1"/>
</dbReference>
<reference evidence="19 20" key="1">
    <citation type="submission" date="2020-04" db="EMBL/GenBank/DDBJ databases">
        <title>Collinsella sp. KGMB02528 nov., an anaerobic actinobacterium isolated from human feces.</title>
        <authorList>
            <person name="Han K.-I."/>
            <person name="Eom M.K."/>
            <person name="Kim J.-S."/>
            <person name="Lee K.C."/>
            <person name="Suh M.K."/>
            <person name="Park S.-H."/>
            <person name="Lee J.H."/>
            <person name="Kang S.W."/>
            <person name="Park J.-E."/>
            <person name="Oh B.S."/>
            <person name="Yu S.Y."/>
            <person name="Choi S.-H."/>
            <person name="Lee D.H."/>
            <person name="Yoon H."/>
            <person name="Kim B.-Y."/>
            <person name="Lee J.H."/>
            <person name="Lee J.-S."/>
        </authorList>
    </citation>
    <scope>NUCLEOTIDE SEQUENCE [LARGE SCALE GENOMIC DNA]</scope>
    <source>
        <strain evidence="19 20">KGMB02528</strain>
    </source>
</reference>
<dbReference type="InterPro" id="IPR016166">
    <property type="entry name" value="FAD-bd_PCMH"/>
</dbReference>
<dbReference type="NCBIfam" id="NF010480">
    <property type="entry name" value="PRK13905.1"/>
    <property type="match status" value="1"/>
</dbReference>
<dbReference type="HAMAP" id="MF_00037">
    <property type="entry name" value="MurB"/>
    <property type="match status" value="1"/>
</dbReference>
<comment type="pathway">
    <text evidence="4 17">Cell wall biogenesis; peptidoglycan biosynthesis.</text>
</comment>
<dbReference type="PROSITE" id="PS51387">
    <property type="entry name" value="FAD_PCMH"/>
    <property type="match status" value="1"/>
</dbReference>
<dbReference type="InterPro" id="IPR036318">
    <property type="entry name" value="FAD-bd_PCMH-like_sf"/>
</dbReference>
<keyword evidence="20" id="KW-1185">Reference proteome</keyword>
<dbReference type="Pfam" id="PF01565">
    <property type="entry name" value="FAD_binding_4"/>
    <property type="match status" value="1"/>
</dbReference>
<gene>
    <name evidence="17 19" type="primary">murB</name>
    <name evidence="19" type="ORF">HF320_08495</name>
</gene>
<feature type="active site" description="Proton donor" evidence="17">
    <location>
        <position position="243"/>
    </location>
</feature>
<evidence type="ECO:0000256" key="13">
    <source>
        <dbReference type="ARBA" id="ARBA00023002"/>
    </source>
</evidence>
<name>A0A7X9YIY9_9ACTN</name>
<evidence type="ECO:0000256" key="9">
    <source>
        <dbReference type="ARBA" id="ARBA00022827"/>
    </source>
</evidence>
<dbReference type="EMBL" id="JABBCP010000007">
    <property type="protein sequence ID" value="NMF56359.1"/>
    <property type="molecule type" value="Genomic_DNA"/>
</dbReference>
<dbReference type="InterPro" id="IPR006094">
    <property type="entry name" value="Oxid_FAD_bind_N"/>
</dbReference>
<evidence type="ECO:0000256" key="6">
    <source>
        <dbReference type="ARBA" id="ARBA00022490"/>
    </source>
</evidence>
<evidence type="ECO:0000256" key="5">
    <source>
        <dbReference type="ARBA" id="ARBA00010485"/>
    </source>
</evidence>
<comment type="subcellular location">
    <subcellularLocation>
        <location evidence="3 17">Cytoplasm</location>
    </subcellularLocation>
</comment>
<dbReference type="GO" id="GO:0008360">
    <property type="term" value="P:regulation of cell shape"/>
    <property type="evidence" value="ECO:0007669"/>
    <property type="project" value="UniProtKB-KW"/>
</dbReference>
<keyword evidence="9 17" id="KW-0274">FAD</keyword>
<evidence type="ECO:0000256" key="2">
    <source>
        <dbReference type="ARBA" id="ARBA00003921"/>
    </source>
</evidence>
<evidence type="ECO:0000256" key="3">
    <source>
        <dbReference type="ARBA" id="ARBA00004496"/>
    </source>
</evidence>
<keyword evidence="7 17" id="KW-0132">Cell division</keyword>
<organism evidence="19 20">
    <name type="scientific">Collinsella acetigenes</name>
    <dbReference type="NCBI Taxonomy" id="2713419"/>
    <lineage>
        <taxon>Bacteria</taxon>
        <taxon>Bacillati</taxon>
        <taxon>Actinomycetota</taxon>
        <taxon>Coriobacteriia</taxon>
        <taxon>Coriobacteriales</taxon>
        <taxon>Coriobacteriaceae</taxon>
        <taxon>Collinsella</taxon>
    </lineage>
</organism>
<dbReference type="InterPro" id="IPR003170">
    <property type="entry name" value="MurB"/>
</dbReference>
<feature type="domain" description="FAD-binding PCMH-type" evidence="18">
    <location>
        <begin position="38"/>
        <end position="214"/>
    </location>
</feature>
<evidence type="ECO:0000256" key="17">
    <source>
        <dbReference type="HAMAP-Rule" id="MF_00037"/>
    </source>
</evidence>
<evidence type="ECO:0000256" key="4">
    <source>
        <dbReference type="ARBA" id="ARBA00004752"/>
    </source>
</evidence>
<feature type="active site" evidence="17">
    <location>
        <position position="313"/>
    </location>
</feature>
<dbReference type="GO" id="GO:0051301">
    <property type="term" value="P:cell division"/>
    <property type="evidence" value="ECO:0007669"/>
    <property type="project" value="UniProtKB-KW"/>
</dbReference>
<comment type="cofactor">
    <cofactor evidence="1 17">
        <name>FAD</name>
        <dbReference type="ChEBI" id="CHEBI:57692"/>
    </cofactor>
</comment>
<sequence length="320" mass="34338">MHEFDDCFDTNFLCVLASVVGEDGVLMAEPMRDHTTFNIGGPADVMILPRTRDEVVRVLDICLTGGVPCEIVGNGSDLLVGDRGLRGACILLRDNYSDMTVAGNRIRAAAGALLRDVALTAADAGLSGLEPLWGIPATVGGACFMNAGAYDSCTANVLESVEVYVPGAKLEDGSRASGQVRTVPIAELGMGYRKSRIHDEGWIVLSATFALTSDDPDMIRRTMDEYQARREEKQPLDMPSAGSTFKRPKGYFAGKLIMDAGLRGVRVGGAQVSEKHCGFVVNADHASAADVCALIEHVQKQVKDQFGVDLEPEVRRIGEF</sequence>
<evidence type="ECO:0000256" key="16">
    <source>
        <dbReference type="ARBA" id="ARBA00048914"/>
    </source>
</evidence>
<dbReference type="GO" id="GO:0071555">
    <property type="term" value="P:cell wall organization"/>
    <property type="evidence" value="ECO:0007669"/>
    <property type="project" value="UniProtKB-KW"/>
</dbReference>
<comment type="caution">
    <text evidence="19">The sequence shown here is derived from an EMBL/GenBank/DDBJ whole genome shotgun (WGS) entry which is preliminary data.</text>
</comment>
<dbReference type="InterPro" id="IPR036635">
    <property type="entry name" value="MurB_C_sf"/>
</dbReference>
<evidence type="ECO:0000256" key="10">
    <source>
        <dbReference type="ARBA" id="ARBA00022857"/>
    </source>
</evidence>
<accession>A0A7X9YIY9</accession>
<keyword evidence="10 17" id="KW-0521">NADP</keyword>
<dbReference type="PANTHER" id="PTHR21071">
    <property type="entry name" value="UDP-N-ACETYLENOLPYRUVOYLGLUCOSAMINE REDUCTASE"/>
    <property type="match status" value="1"/>
</dbReference>
<feature type="active site" evidence="17">
    <location>
        <position position="193"/>
    </location>
</feature>
<evidence type="ECO:0000256" key="12">
    <source>
        <dbReference type="ARBA" id="ARBA00022984"/>
    </source>
</evidence>
<evidence type="ECO:0000256" key="14">
    <source>
        <dbReference type="ARBA" id="ARBA00023306"/>
    </source>
</evidence>
<evidence type="ECO:0000313" key="20">
    <source>
        <dbReference type="Proteomes" id="UP000546970"/>
    </source>
</evidence>
<dbReference type="GO" id="GO:0009252">
    <property type="term" value="P:peptidoglycan biosynthetic process"/>
    <property type="evidence" value="ECO:0007669"/>
    <property type="project" value="UniProtKB-UniRule"/>
</dbReference>
<keyword evidence="6 17" id="KW-0963">Cytoplasm</keyword>
<dbReference type="Proteomes" id="UP000546970">
    <property type="component" value="Unassembled WGS sequence"/>
</dbReference>
<evidence type="ECO:0000256" key="15">
    <source>
        <dbReference type="ARBA" id="ARBA00023316"/>
    </source>
</evidence>
<proteinExistence type="inferred from homology"/>
<dbReference type="Gene3D" id="3.90.78.10">
    <property type="entry name" value="UDP-N-acetylenolpyruvoylglucosamine reductase, C-terminal domain"/>
    <property type="match status" value="1"/>
</dbReference>
<keyword evidence="13 17" id="KW-0560">Oxidoreductase</keyword>
<keyword evidence="8 17" id="KW-0285">Flavoprotein</keyword>
<dbReference type="Pfam" id="PF02873">
    <property type="entry name" value="MurB_C"/>
    <property type="match status" value="1"/>
</dbReference>
<evidence type="ECO:0000256" key="11">
    <source>
        <dbReference type="ARBA" id="ARBA00022960"/>
    </source>
</evidence>